<dbReference type="GO" id="GO:0005829">
    <property type="term" value="C:cytosol"/>
    <property type="evidence" value="ECO:0007669"/>
    <property type="project" value="TreeGrafter"/>
</dbReference>
<gene>
    <name evidence="1" type="ORF">Malapachy_1170</name>
</gene>
<proteinExistence type="predicted"/>
<sequence>MTDDVRKTGDLQKTISIALLVAGEPPKKTAEKIGGGFDIMFRNTLAEALSKIPRHEWHPKVSLHIQAFNVQEAEFPDLAQLDDGLWDAIIVTGSANSALDENVVWIEVLSKYLVHLVHEHPLVRIIGVGFGHQLIARAFGGQVVHDQAHAELGVTQFHLTEEGTNLLSPFDRDTEWGLEQVHIDRVAQMPPPVEGDPWICIGGNEACEIQGMVLHYPSEAPPLPSTVKTSSPP</sequence>
<dbReference type="GeneID" id="28727555"/>
<accession>A0A0M8MW14</accession>
<dbReference type="Proteomes" id="UP000037751">
    <property type="component" value="Unassembled WGS sequence"/>
</dbReference>
<dbReference type="RefSeq" id="XP_017992303.1">
    <property type="nucleotide sequence ID" value="XM_018135680.1"/>
</dbReference>
<reference evidence="1 2" key="1">
    <citation type="submission" date="2015-07" db="EMBL/GenBank/DDBJ databases">
        <title>Draft Genome Sequence of Malassezia furfur CBS1878 and Malassezia pachydermatis CBS1879.</title>
        <authorList>
            <person name="Triana S."/>
            <person name="Ohm R."/>
            <person name="Gonzalez A."/>
            <person name="DeCock H."/>
            <person name="Restrepo S."/>
            <person name="Celis A."/>
        </authorList>
    </citation>
    <scope>NUCLEOTIDE SEQUENCE [LARGE SCALE GENOMIC DNA]</scope>
    <source>
        <strain evidence="1 2">CBS 1879</strain>
    </source>
</reference>
<evidence type="ECO:0000313" key="2">
    <source>
        <dbReference type="Proteomes" id="UP000037751"/>
    </source>
</evidence>
<dbReference type="AlphaFoldDB" id="A0A0M8MW14"/>
<keyword evidence="2" id="KW-1185">Reference proteome</keyword>
<dbReference type="InterPro" id="IPR029062">
    <property type="entry name" value="Class_I_gatase-like"/>
</dbReference>
<organism evidence="1 2">
    <name type="scientific">Malassezia pachydermatis</name>
    <dbReference type="NCBI Taxonomy" id="77020"/>
    <lineage>
        <taxon>Eukaryota</taxon>
        <taxon>Fungi</taxon>
        <taxon>Dikarya</taxon>
        <taxon>Basidiomycota</taxon>
        <taxon>Ustilaginomycotina</taxon>
        <taxon>Malasseziomycetes</taxon>
        <taxon>Malasseziales</taxon>
        <taxon>Malasseziaceae</taxon>
        <taxon>Malassezia</taxon>
    </lineage>
</organism>
<dbReference type="GO" id="GO:0005634">
    <property type="term" value="C:nucleus"/>
    <property type="evidence" value="ECO:0007669"/>
    <property type="project" value="TreeGrafter"/>
</dbReference>
<dbReference type="SUPFAM" id="SSF52317">
    <property type="entry name" value="Class I glutamine amidotransferase-like"/>
    <property type="match status" value="1"/>
</dbReference>
<dbReference type="Gene3D" id="3.40.50.880">
    <property type="match status" value="1"/>
</dbReference>
<dbReference type="PANTHER" id="PTHR42695">
    <property type="entry name" value="GLUTAMINE AMIDOTRANSFERASE YLR126C-RELATED"/>
    <property type="match status" value="1"/>
</dbReference>
<dbReference type="PANTHER" id="PTHR42695:SF5">
    <property type="entry name" value="GLUTAMINE AMIDOTRANSFERASE YLR126C-RELATED"/>
    <property type="match status" value="1"/>
</dbReference>
<evidence type="ECO:0000313" key="1">
    <source>
        <dbReference type="EMBL" id="KOS14671.1"/>
    </source>
</evidence>
<dbReference type="EMBL" id="LGAV01000003">
    <property type="protein sequence ID" value="KOS14671.1"/>
    <property type="molecule type" value="Genomic_DNA"/>
</dbReference>
<dbReference type="STRING" id="77020.A0A0M8MW14"/>
<comment type="caution">
    <text evidence="1">The sequence shown here is derived from an EMBL/GenBank/DDBJ whole genome shotgun (WGS) entry which is preliminary data.</text>
</comment>
<evidence type="ECO:0008006" key="3">
    <source>
        <dbReference type="Google" id="ProtNLM"/>
    </source>
</evidence>
<name>A0A0M8MW14_9BASI</name>
<dbReference type="VEuPathDB" id="FungiDB:Malapachy_1170"/>
<protein>
    <recommendedName>
        <fullName evidence="3">Class I glutamine amidotransferase-like protein</fullName>
    </recommendedName>
</protein>
<dbReference type="InterPro" id="IPR044992">
    <property type="entry name" value="ChyE-like"/>
</dbReference>
<dbReference type="OrthoDB" id="92161at2759"/>